<protein>
    <submittedName>
        <fullName evidence="8">Crtp3 protein</fullName>
    </submittedName>
</protein>
<name>A0A812UTH0_9DINO</name>
<keyword evidence="4 7" id="KW-0812">Transmembrane</keyword>
<evidence type="ECO:0000256" key="5">
    <source>
        <dbReference type="ARBA" id="ARBA00022989"/>
    </source>
</evidence>
<dbReference type="EMBL" id="CAJNDS010002765">
    <property type="protein sequence ID" value="CAE7589393.1"/>
    <property type="molecule type" value="Genomic_DNA"/>
</dbReference>
<comment type="caution">
    <text evidence="8">The sequence shown here is derived from an EMBL/GenBank/DDBJ whole genome shotgun (WGS) entry which is preliminary data.</text>
</comment>
<feature type="transmembrane region" description="Helical" evidence="7">
    <location>
        <begin position="17"/>
        <end position="39"/>
    </location>
</feature>
<dbReference type="AlphaFoldDB" id="A0A812UTH0"/>
<comment type="similarity">
    <text evidence="2">Belongs to the CRT-like transporter family.</text>
</comment>
<feature type="transmembrane region" description="Helical" evidence="7">
    <location>
        <begin position="51"/>
        <end position="72"/>
    </location>
</feature>
<dbReference type="Proteomes" id="UP000604046">
    <property type="component" value="Unassembled WGS sequence"/>
</dbReference>
<evidence type="ECO:0000256" key="2">
    <source>
        <dbReference type="ARBA" id="ARBA00006690"/>
    </source>
</evidence>
<evidence type="ECO:0000256" key="7">
    <source>
        <dbReference type="SAM" id="Phobius"/>
    </source>
</evidence>
<evidence type="ECO:0000256" key="6">
    <source>
        <dbReference type="ARBA" id="ARBA00023136"/>
    </source>
</evidence>
<accession>A0A812UTH0</accession>
<evidence type="ECO:0000313" key="9">
    <source>
        <dbReference type="Proteomes" id="UP000604046"/>
    </source>
</evidence>
<keyword evidence="9" id="KW-1185">Reference proteome</keyword>
<keyword evidence="5 7" id="KW-1133">Transmembrane helix</keyword>
<evidence type="ECO:0000313" key="8">
    <source>
        <dbReference type="EMBL" id="CAE7589393.1"/>
    </source>
</evidence>
<organism evidence="8 9">
    <name type="scientific">Symbiodinium natans</name>
    <dbReference type="NCBI Taxonomy" id="878477"/>
    <lineage>
        <taxon>Eukaryota</taxon>
        <taxon>Sar</taxon>
        <taxon>Alveolata</taxon>
        <taxon>Dinophyceae</taxon>
        <taxon>Suessiales</taxon>
        <taxon>Symbiodiniaceae</taxon>
        <taxon>Symbiodinium</taxon>
    </lineage>
</organism>
<evidence type="ECO:0000256" key="1">
    <source>
        <dbReference type="ARBA" id="ARBA00004141"/>
    </source>
</evidence>
<reference evidence="8" key="1">
    <citation type="submission" date="2021-02" db="EMBL/GenBank/DDBJ databases">
        <authorList>
            <person name="Dougan E. K."/>
            <person name="Rhodes N."/>
            <person name="Thang M."/>
            <person name="Chan C."/>
        </authorList>
    </citation>
    <scope>NUCLEOTIDE SEQUENCE</scope>
</reference>
<dbReference type="GO" id="GO:0016020">
    <property type="term" value="C:membrane"/>
    <property type="evidence" value="ECO:0007669"/>
    <property type="project" value="UniProtKB-SubCell"/>
</dbReference>
<gene>
    <name evidence="8" type="primary">crtp3</name>
    <name evidence="8" type="ORF">SNAT2548_LOCUS33575</name>
</gene>
<comment type="subcellular location">
    <subcellularLocation>
        <location evidence="1">Membrane</location>
        <topology evidence="1">Multi-pass membrane protein</topology>
    </subcellularLocation>
</comment>
<dbReference type="PANTHER" id="PTHR31326">
    <property type="entry name" value="PROTEIN CLT2, CHLOROPLASTIC"/>
    <property type="match status" value="1"/>
</dbReference>
<dbReference type="PANTHER" id="PTHR31326:SF1">
    <property type="entry name" value="PROTEIN CLT2, CHLOROPLASTIC"/>
    <property type="match status" value="1"/>
</dbReference>
<proteinExistence type="inferred from homology"/>
<dbReference type="OrthoDB" id="416555at2759"/>
<keyword evidence="3" id="KW-0813">Transport</keyword>
<sequence length="322" mass="34905">MNREPRVSLLPTQTSPAVVVAGICIANCAISIVSTCLYYSELHRLHEFPFFAAQLNAAIGALLSGCLLIVMPKDSRASPCHLTYWFRLAALLSAQNCLEIVSIPRVGNDDLPPILQQAVVPLSLTLSTLILRRSYNNVQLVGSACVVFGIVVGFLPSLFAIDSRKQTHVAWVSVFLVSRLPQAAANVVAEGFLEGHRDFAWAVRATLYTQLLGMHLPQLVSLGCAIIMHFGRFACCEPGSIWLAWLGSPPADFHLSRKVLCFCNGVLSTLLFAIAMSIRAMARQSVGLPAGRNGCLPASCRASFRFCSFCISALARVVTVDR</sequence>
<evidence type="ECO:0000256" key="3">
    <source>
        <dbReference type="ARBA" id="ARBA00022448"/>
    </source>
</evidence>
<evidence type="ECO:0000256" key="4">
    <source>
        <dbReference type="ARBA" id="ARBA00022692"/>
    </source>
</evidence>
<keyword evidence="6 7" id="KW-0472">Membrane</keyword>
<dbReference type="InterPro" id="IPR013936">
    <property type="entry name" value="CRT-like"/>
</dbReference>
<dbReference type="Pfam" id="PF08627">
    <property type="entry name" value="CRT-like"/>
    <property type="match status" value="1"/>
</dbReference>
<feature type="transmembrane region" description="Helical" evidence="7">
    <location>
        <begin position="138"/>
        <end position="161"/>
    </location>
</feature>
<feature type="transmembrane region" description="Helical" evidence="7">
    <location>
        <begin position="259"/>
        <end position="282"/>
    </location>
</feature>